<protein>
    <recommendedName>
        <fullName evidence="2">Trypsin-co-occurring domain-containing protein</fullName>
    </recommendedName>
</protein>
<evidence type="ECO:0000313" key="3">
    <source>
        <dbReference type="EMBL" id="EGV30974.1"/>
    </source>
</evidence>
<accession>G2E225</accession>
<name>G2E225_9GAMM</name>
<dbReference type="eggNOG" id="ENOG50339UF">
    <property type="taxonomic scope" value="Bacteria"/>
</dbReference>
<evidence type="ECO:0000256" key="1">
    <source>
        <dbReference type="SAM" id="Coils"/>
    </source>
</evidence>
<feature type="coiled-coil region" evidence="1">
    <location>
        <begin position="3"/>
        <end position="30"/>
    </location>
</feature>
<dbReference type="Proteomes" id="UP000004200">
    <property type="component" value="Unassembled WGS sequence"/>
</dbReference>
<dbReference type="RefSeq" id="WP_007041051.1">
    <property type="nucleotide sequence ID" value="NZ_AFWT01000015.1"/>
</dbReference>
<comment type="caution">
    <text evidence="3">The sequence shown here is derived from an EMBL/GenBank/DDBJ whole genome shotgun (WGS) entry which is preliminary data.</text>
</comment>
<dbReference type="OrthoDB" id="9256129at2"/>
<proteinExistence type="predicted"/>
<evidence type="ECO:0000313" key="4">
    <source>
        <dbReference type="Proteomes" id="UP000004200"/>
    </source>
</evidence>
<sequence length="100" mass="11024">MGKIALSEMLRDLRAELVAARSEGEDSELRFEVADVELEIDIATTKEAGGGGGVKFWVYEAEANVKASDVRTHRLRLRLKPHRAEDGAPFEISDEDDIPG</sequence>
<dbReference type="STRING" id="765913.ThidrDRAFT_2338"/>
<feature type="domain" description="Trypsin-co-occurring" evidence="2">
    <location>
        <begin position="4"/>
        <end position="81"/>
    </location>
</feature>
<keyword evidence="4" id="KW-1185">Reference proteome</keyword>
<keyword evidence="1" id="KW-0175">Coiled coil</keyword>
<organism evidence="3 4">
    <name type="scientific">Thiorhodococcus drewsii AZ1</name>
    <dbReference type="NCBI Taxonomy" id="765913"/>
    <lineage>
        <taxon>Bacteria</taxon>
        <taxon>Pseudomonadati</taxon>
        <taxon>Pseudomonadota</taxon>
        <taxon>Gammaproteobacteria</taxon>
        <taxon>Chromatiales</taxon>
        <taxon>Chromatiaceae</taxon>
        <taxon>Thiorhodococcus</taxon>
    </lineage>
</organism>
<dbReference type="AlphaFoldDB" id="G2E225"/>
<gene>
    <name evidence="3" type="ORF">ThidrDRAFT_2338</name>
</gene>
<dbReference type="InterPro" id="IPR045608">
    <property type="entry name" value="Trypco2"/>
</dbReference>
<dbReference type="Pfam" id="PF19631">
    <property type="entry name" value="Trypco2"/>
    <property type="match status" value="1"/>
</dbReference>
<evidence type="ECO:0000259" key="2">
    <source>
        <dbReference type="Pfam" id="PF19631"/>
    </source>
</evidence>
<dbReference type="EMBL" id="AFWT01000015">
    <property type="protein sequence ID" value="EGV30974.1"/>
    <property type="molecule type" value="Genomic_DNA"/>
</dbReference>
<reference evidence="3 4" key="1">
    <citation type="submission" date="2011-06" db="EMBL/GenBank/DDBJ databases">
        <title>The draft genome of Thiorhodococcus drewsii AZ1.</title>
        <authorList>
            <consortium name="US DOE Joint Genome Institute (JGI-PGF)"/>
            <person name="Lucas S."/>
            <person name="Han J."/>
            <person name="Lapidus A."/>
            <person name="Cheng J.-F."/>
            <person name="Goodwin L."/>
            <person name="Pitluck S."/>
            <person name="Peters L."/>
            <person name="Land M.L."/>
            <person name="Hauser L."/>
            <person name="Vogl K."/>
            <person name="Liu Z."/>
            <person name="Imhoff J."/>
            <person name="Thiel V."/>
            <person name="Frigaard N.-U."/>
            <person name="Bryant D.A."/>
            <person name="Woyke T.J."/>
        </authorList>
    </citation>
    <scope>NUCLEOTIDE SEQUENCE [LARGE SCALE GENOMIC DNA]</scope>
    <source>
        <strain evidence="3 4">AZ1</strain>
    </source>
</reference>